<evidence type="ECO:0000313" key="3">
    <source>
        <dbReference type="Proteomes" id="UP000270649"/>
    </source>
</evidence>
<dbReference type="RefSeq" id="WP_121927385.1">
    <property type="nucleotide sequence ID" value="NZ_JAACCF010000010.1"/>
</dbReference>
<dbReference type="Proteomes" id="UP000270649">
    <property type="component" value="Unassembled WGS sequence"/>
</dbReference>
<dbReference type="AlphaFoldDB" id="A0A3M0GG15"/>
<dbReference type="EMBL" id="REGC01000002">
    <property type="protein sequence ID" value="RMB63624.1"/>
    <property type="molecule type" value="Genomic_DNA"/>
</dbReference>
<gene>
    <name evidence="2" type="ORF">D9543_02080</name>
</gene>
<reference evidence="2 3" key="1">
    <citation type="submission" date="2018-10" db="EMBL/GenBank/DDBJ databases">
        <title>Corynebacterium macginleyi genome sequencing and assembly of the type strain and two clinical samples.</title>
        <authorList>
            <person name="Bernier A.-M."/>
            <person name="Bernard K."/>
        </authorList>
    </citation>
    <scope>NUCLEOTIDE SEQUENCE [LARGE SCALE GENOMIC DNA]</scope>
    <source>
        <strain evidence="2 3">NML 120205</strain>
    </source>
</reference>
<protein>
    <submittedName>
        <fullName evidence="2">DUF2993 domain-containing protein</fullName>
    </submittedName>
</protein>
<feature type="transmembrane region" description="Helical" evidence="1">
    <location>
        <begin position="12"/>
        <end position="37"/>
    </location>
</feature>
<dbReference type="Pfam" id="PF11209">
    <property type="entry name" value="LmeA"/>
    <property type="match status" value="1"/>
</dbReference>
<keyword evidence="1" id="KW-1133">Transmembrane helix</keyword>
<organism evidence="2 3">
    <name type="scientific">Corynebacterium macginleyi</name>
    <dbReference type="NCBI Taxonomy" id="38290"/>
    <lineage>
        <taxon>Bacteria</taxon>
        <taxon>Bacillati</taxon>
        <taxon>Actinomycetota</taxon>
        <taxon>Actinomycetes</taxon>
        <taxon>Mycobacteriales</taxon>
        <taxon>Corynebacteriaceae</taxon>
        <taxon>Corynebacterium</taxon>
    </lineage>
</organism>
<name>A0A3M0GG15_9CORY</name>
<dbReference type="InterPro" id="IPR021373">
    <property type="entry name" value="DUF2993"/>
</dbReference>
<keyword evidence="1" id="KW-0472">Membrane</keyword>
<comment type="caution">
    <text evidence="2">The sequence shown here is derived from an EMBL/GenBank/DDBJ whole genome shotgun (WGS) entry which is preliminary data.</text>
</comment>
<sequence length="267" mass="28015">MAGKKSGGSLAWKIVLGVLVALLVIILIAEFGLRWFIGHQMTEEFKNSAKEQGIAVTEDPSISFGGSPLLFGLLRGSISQVDMTTPSTLQIEGSHIKGQPAAEIHAKDLSTDSSNPVAGFLRATTTVPDEYLLASFQKGIADQSGSEIIGNMVVTEITANDQGDELEVKFGGGVASLSLKPSAHDGKLKITTTKAAIFGLSLPEQATSAISDALQDGLSKQLVAHHMQVESVDVGDGQLTLTVTGTDVPVNDLEHFSGDSSEQKKDA</sequence>
<evidence type="ECO:0000256" key="1">
    <source>
        <dbReference type="SAM" id="Phobius"/>
    </source>
</evidence>
<evidence type="ECO:0000313" key="2">
    <source>
        <dbReference type="EMBL" id="RMB63624.1"/>
    </source>
</evidence>
<accession>A0A3M0GG15</accession>
<keyword evidence="1" id="KW-0812">Transmembrane</keyword>
<proteinExistence type="predicted"/>